<protein>
    <recommendedName>
        <fullName evidence="2">PKD domain-containing protein</fullName>
    </recommendedName>
</protein>
<dbReference type="Gene3D" id="2.60.120.260">
    <property type="entry name" value="Galactose-binding domain-like"/>
    <property type="match status" value="2"/>
</dbReference>
<dbReference type="OrthoDB" id="5381604at2"/>
<sequence>MKKLKTIYKALIIFLMISACTEDDRSLDFLDNIAAPTNVAAVYSVAQDNSGLVTITPTAEGAVSFDITFGDGTAEPESMEAGKSVQHTYQEGTYQVTIEAHNTKGDSTIATQELVVSFNAPQNLVVVLENDASKSKQINVTATAEFATIFEFYSGETGVDQPVATANIGEAIAYQYATAGTYSVKVIAKGAAIETAEYTTDFEVTEILAPTNAAITPTNRDAADVVSIFSDAYTNVTINELPTDWSLSNFEATTINGNNVWLLTNLDFLGMVTNYDAGIDVSAMEKLHIDYWVPEGVTNEFLVKIVNTVDGGEAEESLGTTVGGSWQSIDLDMTGFDGGNLANKTKITQILIDAVDVEGVVYVDNFYFYKESTTPVSGVTPITFETDYELSSFDGGAASVVANPDTNGNTSSSVLELVKNAGQPWAGSKITIPTTFDVSNTTVTAKVWSPRAGLNLLLKFEDATPWPNTIASAEITATTIGANAWEELTFDFSGISTTVDFNNLVLIMDNGTEGDGSANYTIYLDDISSTPMLDFEPEFELSSFDGGAISVTANPDTNGNTSAMVAQLVKNAGQPWAGSKITVPSPFSFTNGTSVKVKVWSPRAGLNLLLKFEDATAWPNTIASAEITATTTTANAWEELTFDFSGISTSIDFTNLVLIMDNGTEGDGSANYTIYLDDISQF</sequence>
<evidence type="ECO:0000313" key="3">
    <source>
        <dbReference type="EMBL" id="OBY67655.1"/>
    </source>
</evidence>
<evidence type="ECO:0000313" key="4">
    <source>
        <dbReference type="Proteomes" id="UP000092612"/>
    </source>
</evidence>
<feature type="signal peptide" evidence="1">
    <location>
        <begin position="1"/>
        <end position="21"/>
    </location>
</feature>
<reference evidence="4" key="1">
    <citation type="submission" date="2016-02" db="EMBL/GenBank/DDBJ databases">
        <title>Paenibacillus sp. LPB0068, isolated from Crassostrea gigas.</title>
        <authorList>
            <person name="Shin S.-K."/>
            <person name="Yi H."/>
        </authorList>
    </citation>
    <scope>NUCLEOTIDE SEQUENCE [LARGE SCALE GENOMIC DNA]</scope>
    <source>
        <strain evidence="4">KCTC 23969</strain>
    </source>
</reference>
<comment type="caution">
    <text evidence="3">The sequence shown here is derived from an EMBL/GenBank/DDBJ whole genome shotgun (WGS) entry which is preliminary data.</text>
</comment>
<dbReference type="STRING" id="996801.BW723_07905"/>
<dbReference type="InterPro" id="IPR000601">
    <property type="entry name" value="PKD_dom"/>
</dbReference>
<feature type="chain" id="PRO_5008616065" description="PKD domain-containing protein" evidence="1">
    <location>
        <begin position="22"/>
        <end position="682"/>
    </location>
</feature>
<dbReference type="CDD" id="cd00146">
    <property type="entry name" value="PKD"/>
    <property type="match status" value="1"/>
</dbReference>
<dbReference type="Proteomes" id="UP000092612">
    <property type="component" value="Unassembled WGS sequence"/>
</dbReference>
<evidence type="ECO:0000259" key="2">
    <source>
        <dbReference type="Pfam" id="PF00801"/>
    </source>
</evidence>
<keyword evidence="1" id="KW-0732">Signal</keyword>
<dbReference type="EMBL" id="LSFL01000003">
    <property type="protein sequence ID" value="OBY67655.1"/>
    <property type="molecule type" value="Genomic_DNA"/>
</dbReference>
<dbReference type="KEGG" id="prn:BW723_07905"/>
<dbReference type="InterPro" id="IPR013783">
    <property type="entry name" value="Ig-like_fold"/>
</dbReference>
<organism evidence="3 4">
    <name type="scientific">Polaribacter reichenbachii</name>
    <dbReference type="NCBI Taxonomy" id="996801"/>
    <lineage>
        <taxon>Bacteria</taxon>
        <taxon>Pseudomonadati</taxon>
        <taxon>Bacteroidota</taxon>
        <taxon>Flavobacteriia</taxon>
        <taxon>Flavobacteriales</taxon>
        <taxon>Flavobacteriaceae</taxon>
    </lineage>
</organism>
<name>A0A1B8U6Z5_9FLAO</name>
<feature type="domain" description="PKD" evidence="2">
    <location>
        <begin position="61"/>
        <end position="109"/>
    </location>
</feature>
<accession>A0A1B8U6Z5</accession>
<keyword evidence="4" id="KW-1185">Reference proteome</keyword>
<dbReference type="SUPFAM" id="SSF49299">
    <property type="entry name" value="PKD domain"/>
    <property type="match status" value="1"/>
</dbReference>
<evidence type="ECO:0000256" key="1">
    <source>
        <dbReference type="SAM" id="SignalP"/>
    </source>
</evidence>
<proteinExistence type="predicted"/>
<gene>
    <name evidence="3" type="ORF">LPB301_01585</name>
</gene>
<dbReference type="Pfam" id="PF00801">
    <property type="entry name" value="PKD"/>
    <property type="match status" value="1"/>
</dbReference>
<dbReference type="InterPro" id="IPR035986">
    <property type="entry name" value="PKD_dom_sf"/>
</dbReference>
<dbReference type="AlphaFoldDB" id="A0A1B8U6Z5"/>
<dbReference type="Gene3D" id="2.60.40.10">
    <property type="entry name" value="Immunoglobulins"/>
    <property type="match status" value="1"/>
</dbReference>
<dbReference type="PROSITE" id="PS51257">
    <property type="entry name" value="PROKAR_LIPOPROTEIN"/>
    <property type="match status" value="1"/>
</dbReference>
<dbReference type="RefSeq" id="WP_076686351.1">
    <property type="nucleotide sequence ID" value="NZ_CP019337.1"/>
</dbReference>